<dbReference type="InterPro" id="IPR000719">
    <property type="entry name" value="Prot_kinase_dom"/>
</dbReference>
<dbReference type="GO" id="GO:0016301">
    <property type="term" value="F:kinase activity"/>
    <property type="evidence" value="ECO:0007669"/>
    <property type="project" value="UniProtKB-KW"/>
</dbReference>
<dbReference type="InterPro" id="IPR050205">
    <property type="entry name" value="CDPK_Ser/Thr_kinases"/>
</dbReference>
<dbReference type="EMBL" id="CAXAMN010025339">
    <property type="protein sequence ID" value="CAK9094426.1"/>
    <property type="molecule type" value="Genomic_DNA"/>
</dbReference>
<accession>A0ABP0R1J9</accession>
<protein>
    <submittedName>
        <fullName evidence="1">Uncharacterized protein</fullName>
    </submittedName>
</protein>
<dbReference type="PROSITE" id="PS00108">
    <property type="entry name" value="PROTEIN_KINASE_ST"/>
    <property type="match status" value="1"/>
</dbReference>
<organism evidence="1 2">
    <name type="scientific">Durusdinium trenchii</name>
    <dbReference type="NCBI Taxonomy" id="1381693"/>
    <lineage>
        <taxon>Eukaryota</taxon>
        <taxon>Sar</taxon>
        <taxon>Alveolata</taxon>
        <taxon>Dinophyceae</taxon>
        <taxon>Suessiales</taxon>
        <taxon>Symbiodiniaceae</taxon>
        <taxon>Durusdinium</taxon>
    </lineage>
</organism>
<keyword evidence="2" id="KW-1185">Reference proteome</keyword>
<dbReference type="PANTHER" id="PTHR24349">
    <property type="entry name" value="SERINE/THREONINE-PROTEIN KINASE"/>
    <property type="match status" value="1"/>
</dbReference>
<dbReference type="Proteomes" id="UP001642484">
    <property type="component" value="Unassembled WGS sequence"/>
</dbReference>
<dbReference type="Gene3D" id="1.10.510.10">
    <property type="entry name" value="Transferase(Phosphotransferase) domain 1"/>
    <property type="match status" value="1"/>
</dbReference>
<dbReference type="PROSITE" id="PS50011">
    <property type="entry name" value="PROTEIN_KINASE_DOM"/>
    <property type="match status" value="1"/>
</dbReference>
<dbReference type="SUPFAM" id="SSF56112">
    <property type="entry name" value="Protein kinase-like (PK-like)"/>
    <property type="match status" value="1"/>
</dbReference>
<dbReference type="Pfam" id="PF00069">
    <property type="entry name" value="Pkinase"/>
    <property type="match status" value="1"/>
</dbReference>
<dbReference type="InterPro" id="IPR011009">
    <property type="entry name" value="Kinase-like_dom_sf"/>
</dbReference>
<name>A0ABP0R1J9_9DINO</name>
<evidence type="ECO:0000313" key="1">
    <source>
        <dbReference type="EMBL" id="CAK9094426.1"/>
    </source>
</evidence>
<gene>
    <name evidence="1" type="ORF">CCMP2556_LOCUS45038</name>
</gene>
<comment type="caution">
    <text evidence="1">The sequence shown here is derived from an EMBL/GenBank/DDBJ whole genome shotgun (WGS) entry which is preliminary data.</text>
</comment>
<reference evidence="1 2" key="1">
    <citation type="submission" date="2024-02" db="EMBL/GenBank/DDBJ databases">
        <authorList>
            <person name="Chen Y."/>
            <person name="Shah S."/>
            <person name="Dougan E. K."/>
            <person name="Thang M."/>
            <person name="Chan C."/>
        </authorList>
    </citation>
    <scope>NUCLEOTIDE SEQUENCE [LARGE SCALE GENOMIC DNA]</scope>
</reference>
<dbReference type="SMART" id="SM00220">
    <property type="entry name" value="S_TKc"/>
    <property type="match status" value="1"/>
</dbReference>
<sequence length="425" mass="47897">MVSQRWSAGQSKGNVWDAYSKVGTKVSAGGFGFVTKAASADGAHYAIKSVPKLPESKSKRRRTAERLQQEVALMRRVQHPQHVVNLHETFEDEHFVYLVMELCQGGELAAFILEQGNHTEFQVALVMRQVFAAVAFLHSCNVCHRDLKPENLLLLHRCRIQDNVLKVADFGLAAVCTSGLQGVAGTLPYMAPQVLTGRYDLAVDMWSCGVIMYLLLCGYPPFWHEFDPQKTEMTIRRGNFAFPEQDWGSVSEEAKTLIRGLLKMQPTERLAAKEACQNPWVMRSSNDVSLSPALTRLRKFLKAMYATQVQSAEDLLGNDSSTWRSLYQSVTSWFEFRAPSFFAPCCNQSAGIMEEVHLVPSDIQATGFAIGMRVLYNSRTHHRWLPTVIVDLNDHGDVELEIKPRVWISPKEQSTLLRSVESVRF</sequence>
<dbReference type="CDD" id="cd05117">
    <property type="entry name" value="STKc_CAMK"/>
    <property type="match status" value="1"/>
</dbReference>
<evidence type="ECO:0000313" key="2">
    <source>
        <dbReference type="Proteomes" id="UP001642484"/>
    </source>
</evidence>
<proteinExistence type="predicted"/>
<dbReference type="InterPro" id="IPR008271">
    <property type="entry name" value="Ser/Thr_kinase_AS"/>
</dbReference>